<dbReference type="InterPro" id="IPR001312">
    <property type="entry name" value="Hexokinase"/>
</dbReference>
<dbReference type="GO" id="GO:0019158">
    <property type="term" value="F:mannokinase activity"/>
    <property type="evidence" value="ECO:0007669"/>
    <property type="project" value="TreeGrafter"/>
</dbReference>
<dbReference type="GO" id="GO:0005739">
    <property type="term" value="C:mitochondrion"/>
    <property type="evidence" value="ECO:0007669"/>
    <property type="project" value="TreeGrafter"/>
</dbReference>
<protein>
    <recommendedName>
        <fullName evidence="6">Phosphotransferase</fullName>
        <ecNumber evidence="6">2.7.1.-</ecNumber>
    </recommendedName>
</protein>
<keyword evidence="6" id="KW-0324">Glycolysis</keyword>
<evidence type="ECO:0000256" key="6">
    <source>
        <dbReference type="RuleBase" id="RU362007"/>
    </source>
</evidence>
<dbReference type="Gene3D" id="3.40.367.20">
    <property type="match status" value="2"/>
</dbReference>
<dbReference type="PANTHER" id="PTHR19443:SF83">
    <property type="entry name" value="N-ACETYLGLUCOSAMINE KINASE"/>
    <property type="match status" value="1"/>
</dbReference>
<name>A0A1G4KK09_9SACH</name>
<sequence>MTVPDQLLKKIREVLIPTDTLDALVEQGLLELQSRLEESDVSMLACRVVKHLELKRTEVGRVNIAMDLGGSFVKLGFIDTRDHHVMMGESLALERNTVDIQFFHCIVKWICQKVADFISESDVDPTTTFVLGTTFSFPLNAKGEITTMGKGYVMADQIKGVSVMQLLQQQFNKVLPFENCKFNILVGGVVNDSIAVHLANTATNRGSDISLVLGTGINACFSLPAVKIPKKKCTGSTLGNGSVLINSEIGFMGKGFIKLTRFDPSCKPFMPLEYVTAGRWIPLTLFNILQYYNLLPENGSDLQFDGKLICQIVNRSATPVFGEDQSTVECIAGLLIERAAIYASAALLSIFKFKGTNIEKGVRIGYAGSFLHHCDIYKDLIKKFSNGIIELEFLEHSNLIGAYVNALEK</sequence>
<dbReference type="Gene3D" id="3.30.420.40">
    <property type="match status" value="1"/>
</dbReference>
<reference evidence="10" key="1">
    <citation type="submission" date="2016-03" db="EMBL/GenBank/DDBJ databases">
        <authorList>
            <person name="Devillers Hugo."/>
        </authorList>
    </citation>
    <scope>NUCLEOTIDE SEQUENCE [LARGE SCALE GENOMIC DNA]</scope>
</reference>
<evidence type="ECO:0000313" key="9">
    <source>
        <dbReference type="EMBL" id="SCV04880.1"/>
    </source>
</evidence>
<dbReference type="GO" id="GO:0008865">
    <property type="term" value="F:fructokinase activity"/>
    <property type="evidence" value="ECO:0007669"/>
    <property type="project" value="TreeGrafter"/>
</dbReference>
<dbReference type="CDD" id="cd24000">
    <property type="entry name" value="ASKHA_NBD_HK"/>
    <property type="match status" value="1"/>
</dbReference>
<gene>
    <name evidence="9" type="ORF">LANO_0G13454G</name>
</gene>
<keyword evidence="4 6" id="KW-0418">Kinase</keyword>
<evidence type="ECO:0000256" key="5">
    <source>
        <dbReference type="ARBA" id="ARBA00022840"/>
    </source>
</evidence>
<dbReference type="InterPro" id="IPR043129">
    <property type="entry name" value="ATPase_NBD"/>
</dbReference>
<evidence type="ECO:0000256" key="2">
    <source>
        <dbReference type="ARBA" id="ARBA00022679"/>
    </source>
</evidence>
<keyword evidence="3 6" id="KW-0547">Nucleotide-binding</keyword>
<dbReference type="GO" id="GO:0006013">
    <property type="term" value="P:mannose metabolic process"/>
    <property type="evidence" value="ECO:0007669"/>
    <property type="project" value="TreeGrafter"/>
</dbReference>
<keyword evidence="2 6" id="KW-0808">Transferase</keyword>
<accession>A0A1G4KK09</accession>
<dbReference type="PRINTS" id="PR00475">
    <property type="entry name" value="HEXOKINASE"/>
</dbReference>
<evidence type="ECO:0000256" key="4">
    <source>
        <dbReference type="ARBA" id="ARBA00022777"/>
    </source>
</evidence>
<dbReference type="PROSITE" id="PS51748">
    <property type="entry name" value="HEXOKINASE_2"/>
    <property type="match status" value="1"/>
</dbReference>
<keyword evidence="10" id="KW-1185">Reference proteome</keyword>
<proteinExistence type="inferred from homology"/>
<evidence type="ECO:0000259" key="7">
    <source>
        <dbReference type="Pfam" id="PF00349"/>
    </source>
</evidence>
<dbReference type="Pfam" id="PF00349">
    <property type="entry name" value="Hexokinase_1"/>
    <property type="match status" value="1"/>
</dbReference>
<evidence type="ECO:0000256" key="3">
    <source>
        <dbReference type="ARBA" id="ARBA00022741"/>
    </source>
</evidence>
<dbReference type="GO" id="GO:0005536">
    <property type="term" value="F:D-glucose binding"/>
    <property type="evidence" value="ECO:0007669"/>
    <property type="project" value="InterPro"/>
</dbReference>
<keyword evidence="5 6" id="KW-0067">ATP-binding</keyword>
<dbReference type="UniPathway" id="UPA00109">
    <property type="reaction ID" value="UER00180"/>
</dbReference>
<feature type="domain" description="Hexokinase N-terminal" evidence="7">
    <location>
        <begin position="12"/>
        <end position="199"/>
    </location>
</feature>
<dbReference type="SUPFAM" id="SSF53067">
    <property type="entry name" value="Actin-like ATPase domain"/>
    <property type="match status" value="2"/>
</dbReference>
<evidence type="ECO:0000313" key="10">
    <source>
        <dbReference type="Proteomes" id="UP000189911"/>
    </source>
</evidence>
<evidence type="ECO:0000256" key="1">
    <source>
        <dbReference type="ARBA" id="ARBA00009225"/>
    </source>
</evidence>
<dbReference type="EC" id="2.7.1.-" evidence="6"/>
<evidence type="ECO:0000259" key="8">
    <source>
        <dbReference type="Pfam" id="PF03727"/>
    </source>
</evidence>
<dbReference type="AlphaFoldDB" id="A0A1G4KK09"/>
<organism evidence="9 10">
    <name type="scientific">Lachancea nothofagi CBS 11611</name>
    <dbReference type="NCBI Taxonomy" id="1266666"/>
    <lineage>
        <taxon>Eukaryota</taxon>
        <taxon>Fungi</taxon>
        <taxon>Dikarya</taxon>
        <taxon>Ascomycota</taxon>
        <taxon>Saccharomycotina</taxon>
        <taxon>Saccharomycetes</taxon>
        <taxon>Saccharomycetales</taxon>
        <taxon>Saccharomycetaceae</taxon>
        <taxon>Lachancea</taxon>
    </lineage>
</organism>
<dbReference type="EMBL" id="LT598453">
    <property type="protein sequence ID" value="SCV04880.1"/>
    <property type="molecule type" value="Genomic_DNA"/>
</dbReference>
<dbReference type="Proteomes" id="UP000189911">
    <property type="component" value="Chromosome G"/>
</dbReference>
<feature type="domain" description="Hexokinase C-terminal" evidence="8">
    <location>
        <begin position="209"/>
        <end position="402"/>
    </location>
</feature>
<dbReference type="PANTHER" id="PTHR19443">
    <property type="entry name" value="HEXOKINASE"/>
    <property type="match status" value="1"/>
</dbReference>
<dbReference type="InterPro" id="IPR022672">
    <property type="entry name" value="Hexokinase_N"/>
</dbReference>
<dbReference type="GO" id="GO:0005829">
    <property type="term" value="C:cytosol"/>
    <property type="evidence" value="ECO:0007669"/>
    <property type="project" value="TreeGrafter"/>
</dbReference>
<dbReference type="GO" id="GO:0006006">
    <property type="term" value="P:glucose metabolic process"/>
    <property type="evidence" value="ECO:0007669"/>
    <property type="project" value="TreeGrafter"/>
</dbReference>
<dbReference type="GO" id="GO:0001678">
    <property type="term" value="P:intracellular glucose homeostasis"/>
    <property type="evidence" value="ECO:0007669"/>
    <property type="project" value="InterPro"/>
</dbReference>
<dbReference type="Pfam" id="PF03727">
    <property type="entry name" value="Hexokinase_2"/>
    <property type="match status" value="1"/>
</dbReference>
<dbReference type="GO" id="GO:0004340">
    <property type="term" value="F:glucokinase activity"/>
    <property type="evidence" value="ECO:0007669"/>
    <property type="project" value="TreeGrafter"/>
</dbReference>
<dbReference type="GO" id="GO:0006096">
    <property type="term" value="P:glycolytic process"/>
    <property type="evidence" value="ECO:0007669"/>
    <property type="project" value="UniProtKB-UniPathway"/>
</dbReference>
<comment type="similarity">
    <text evidence="1 6">Belongs to the hexokinase family.</text>
</comment>
<dbReference type="GO" id="GO:0005524">
    <property type="term" value="F:ATP binding"/>
    <property type="evidence" value="ECO:0007669"/>
    <property type="project" value="UniProtKB-UniRule"/>
</dbReference>
<dbReference type="InterPro" id="IPR022673">
    <property type="entry name" value="Hexokinase_C"/>
</dbReference>
<dbReference type="OrthoDB" id="419537at2759"/>